<evidence type="ECO:0000313" key="3">
    <source>
        <dbReference type="Proteomes" id="UP001190700"/>
    </source>
</evidence>
<organism evidence="2 3">
    <name type="scientific">Cymbomonas tetramitiformis</name>
    <dbReference type="NCBI Taxonomy" id="36881"/>
    <lineage>
        <taxon>Eukaryota</taxon>
        <taxon>Viridiplantae</taxon>
        <taxon>Chlorophyta</taxon>
        <taxon>Pyramimonadophyceae</taxon>
        <taxon>Pyramimonadales</taxon>
        <taxon>Pyramimonadaceae</taxon>
        <taxon>Cymbomonas</taxon>
    </lineage>
</organism>
<sequence length="86" mass="9873">MLFPWTCPDCGQPFEDEKAMEDEEVTTKSAQTTHATQHKGHRHHVAVLYKDFIPISHHMADTLHTILNLGRQLLQEGVIVRIKTNE</sequence>
<keyword evidence="3" id="KW-1185">Reference proteome</keyword>
<protein>
    <recommendedName>
        <fullName evidence="4">C2H2-type domain-containing protein</fullName>
    </recommendedName>
</protein>
<dbReference type="EMBL" id="LGRX02013373">
    <property type="protein sequence ID" value="KAK3266189.1"/>
    <property type="molecule type" value="Genomic_DNA"/>
</dbReference>
<reference evidence="2 3" key="1">
    <citation type="journal article" date="2015" name="Genome Biol. Evol.">
        <title>Comparative Genomics of a Bacterivorous Green Alga Reveals Evolutionary Causalities and Consequences of Phago-Mixotrophic Mode of Nutrition.</title>
        <authorList>
            <person name="Burns J.A."/>
            <person name="Paasch A."/>
            <person name="Narechania A."/>
            <person name="Kim E."/>
        </authorList>
    </citation>
    <scope>NUCLEOTIDE SEQUENCE [LARGE SCALE GENOMIC DNA]</scope>
    <source>
        <strain evidence="2 3">PLY_AMNH</strain>
    </source>
</reference>
<accession>A0AAE0FUD7</accession>
<dbReference type="Proteomes" id="UP001190700">
    <property type="component" value="Unassembled WGS sequence"/>
</dbReference>
<dbReference type="AlphaFoldDB" id="A0AAE0FUD7"/>
<proteinExistence type="predicted"/>
<evidence type="ECO:0000313" key="2">
    <source>
        <dbReference type="EMBL" id="KAK3266189.1"/>
    </source>
</evidence>
<name>A0AAE0FUD7_9CHLO</name>
<comment type="caution">
    <text evidence="2">The sequence shown here is derived from an EMBL/GenBank/DDBJ whole genome shotgun (WGS) entry which is preliminary data.</text>
</comment>
<evidence type="ECO:0008006" key="4">
    <source>
        <dbReference type="Google" id="ProtNLM"/>
    </source>
</evidence>
<gene>
    <name evidence="2" type="ORF">CYMTET_25168</name>
</gene>
<evidence type="ECO:0000256" key="1">
    <source>
        <dbReference type="SAM" id="MobiDB-lite"/>
    </source>
</evidence>
<feature type="region of interest" description="Disordered" evidence="1">
    <location>
        <begin position="19"/>
        <end position="41"/>
    </location>
</feature>